<evidence type="ECO:0000259" key="12">
    <source>
        <dbReference type="Pfam" id="PF07715"/>
    </source>
</evidence>
<gene>
    <name evidence="13" type="ORF">SAMN04488051_10975</name>
</gene>
<dbReference type="InterPro" id="IPR036942">
    <property type="entry name" value="Beta-barrel_TonB_sf"/>
</dbReference>
<dbReference type="PANTHER" id="PTHR47234:SF2">
    <property type="entry name" value="TONB-DEPENDENT RECEPTOR"/>
    <property type="match status" value="1"/>
</dbReference>
<evidence type="ECO:0000256" key="8">
    <source>
        <dbReference type="PROSITE-ProRule" id="PRU01360"/>
    </source>
</evidence>
<protein>
    <submittedName>
        <fullName evidence="13">TonB-dependent Receptor Plug Domain</fullName>
    </submittedName>
</protein>
<evidence type="ECO:0000256" key="7">
    <source>
        <dbReference type="ARBA" id="ARBA00023237"/>
    </source>
</evidence>
<keyword evidence="13" id="KW-0675">Receptor</keyword>
<feature type="domain" description="TonB-dependent receptor-like beta-barrel" evidence="11">
    <location>
        <begin position="400"/>
        <end position="917"/>
    </location>
</feature>
<keyword evidence="4 8" id="KW-0812">Transmembrane</keyword>
<keyword evidence="10" id="KW-0732">Signal</keyword>
<evidence type="ECO:0000313" key="14">
    <source>
        <dbReference type="Proteomes" id="UP000198773"/>
    </source>
</evidence>
<dbReference type="Pfam" id="PF07715">
    <property type="entry name" value="Plug"/>
    <property type="match status" value="1"/>
</dbReference>
<keyword evidence="7 8" id="KW-0998">Cell outer membrane</keyword>
<dbReference type="PANTHER" id="PTHR47234">
    <property type="match status" value="1"/>
</dbReference>
<evidence type="ECO:0000256" key="4">
    <source>
        <dbReference type="ARBA" id="ARBA00022692"/>
    </source>
</evidence>
<evidence type="ECO:0000313" key="13">
    <source>
        <dbReference type="EMBL" id="SEA93572.1"/>
    </source>
</evidence>
<reference evidence="13 14" key="1">
    <citation type="submission" date="2016-10" db="EMBL/GenBank/DDBJ databases">
        <authorList>
            <person name="de Groot N.N."/>
        </authorList>
    </citation>
    <scope>NUCLEOTIDE SEQUENCE [LARGE SCALE GENOMIC DNA]</scope>
    <source>
        <strain evidence="13 14">CGMCC 1.3430</strain>
    </source>
</reference>
<feature type="chain" id="PRO_5011633496" evidence="10">
    <location>
        <begin position="32"/>
        <end position="951"/>
    </location>
</feature>
<feature type="signal peptide" evidence="10">
    <location>
        <begin position="1"/>
        <end position="31"/>
    </location>
</feature>
<dbReference type="InterPro" id="IPR037066">
    <property type="entry name" value="Plug_dom_sf"/>
</dbReference>
<dbReference type="Gene3D" id="2.40.170.20">
    <property type="entry name" value="TonB-dependent receptor, beta-barrel domain"/>
    <property type="match status" value="1"/>
</dbReference>
<dbReference type="InterPro" id="IPR000531">
    <property type="entry name" value="Beta-barrel_TonB"/>
</dbReference>
<organism evidence="13 14">
    <name type="scientific">Alkalimonas amylolytica</name>
    <dbReference type="NCBI Taxonomy" id="152573"/>
    <lineage>
        <taxon>Bacteria</taxon>
        <taxon>Pseudomonadati</taxon>
        <taxon>Pseudomonadota</taxon>
        <taxon>Gammaproteobacteria</taxon>
        <taxon>Alkalimonas</taxon>
    </lineage>
</organism>
<evidence type="ECO:0000259" key="11">
    <source>
        <dbReference type="Pfam" id="PF00593"/>
    </source>
</evidence>
<evidence type="ECO:0000256" key="10">
    <source>
        <dbReference type="SAM" id="SignalP"/>
    </source>
</evidence>
<evidence type="ECO:0000256" key="3">
    <source>
        <dbReference type="ARBA" id="ARBA00022452"/>
    </source>
</evidence>
<dbReference type="PROSITE" id="PS52016">
    <property type="entry name" value="TONB_DEPENDENT_REC_3"/>
    <property type="match status" value="1"/>
</dbReference>
<dbReference type="GO" id="GO:0009279">
    <property type="term" value="C:cell outer membrane"/>
    <property type="evidence" value="ECO:0007669"/>
    <property type="project" value="UniProtKB-SubCell"/>
</dbReference>
<dbReference type="RefSeq" id="WP_245785757.1">
    <property type="nucleotide sequence ID" value="NZ_FNRM01000009.1"/>
</dbReference>
<accession>A0A1H4FAS4</accession>
<sequence length="951" mass="105699">MYKNNKLSKAVRLAMTVGALTAAAVPGFVVADVNEQEATTIERIEVTGSRIRRIGEIAPTPVTVITGEGLVDAGVTNVADLLHRMPNTLIGLSPETSNNTIFASGLNNTDLRGLGSNRTLVLVNGRRFISGAPGSSAVDLNNIPTAMIDRIEITTGGSSAVYGSDAVAGVVNIITKTSYDGVTIDVSTTQTRQSGGEEEYASLTFGADLGRASFISNLSWARQKQISFMDRDFLREAPIVIRNPNRDPNDPNSPAAVVWGYGQQVLASYTKTGTFAAGGTRYTFSEDGTMRPQQLGEPLPPLTSGRVDYLGGEGYNFAENSFMRTPLDRINFVTNMNYEFNDDHRMQMELNLSKTDAYGESSPAFLNFIAYGDNALLPQAARDLISQQNLGFDPRGAVSMGYLASDFGNRQYSQDRTLARISLGFDGAINDNWMYDVYMTSGHVQADTEWYGEMYEDRFYDAIDAIELNGQVVCRDEIARAQGCLPLNIFGRGLYSDEAYDWVSTDAIRRSSIQQHVIGAAVSGDIMELPAGWLAAAFAVEYRKEKAKTLPDPAMRAGLLFNNQSQPLSGDFDVKEISAEFSIPLIEGMAFVENLTFETAGRAMRYSTSGSDTAWKIGLNWEINDELRVRLNRSKSVRAPNIGELFNPPGQTFASITDLCATSQRDALNPNYRENILNNCAAQGIPANFEPSQEWFGSTRPGFIIGNTDLTNEIAKDITIGFVYNPSFLDDFSLTVDYWKFDMSNMIQSFTANNLVRYCYQSNSIDNVFCPLIERDPNTFEIVNFFQKPINSALSTTSGVDIEANYRFSTDFGDFGVRWIGTYLEERTFNQTGFAEDEVVNTGEQARPRWRNRLITSYNYQDFSAVLTMTHRHSSVLNNEWTPNQNNYNDVPSYITWDLTSRYNVNDNLQVRAGILNMFDRTPPRLPGMYNNGNYYDMMGQRFTLGVNYTF</sequence>
<comment type="subcellular location">
    <subcellularLocation>
        <location evidence="1 8">Cell outer membrane</location>
        <topology evidence="1 8">Multi-pass membrane protein</topology>
    </subcellularLocation>
</comment>
<dbReference type="AlphaFoldDB" id="A0A1H4FAS4"/>
<dbReference type="InterPro" id="IPR039426">
    <property type="entry name" value="TonB-dep_rcpt-like"/>
</dbReference>
<dbReference type="Proteomes" id="UP000198773">
    <property type="component" value="Unassembled WGS sequence"/>
</dbReference>
<name>A0A1H4FAS4_ALKAM</name>
<evidence type="ECO:0000256" key="9">
    <source>
        <dbReference type="RuleBase" id="RU003357"/>
    </source>
</evidence>
<keyword evidence="5 9" id="KW-0798">TonB box</keyword>
<keyword evidence="6 8" id="KW-0472">Membrane</keyword>
<feature type="domain" description="TonB-dependent receptor plug" evidence="12">
    <location>
        <begin position="58"/>
        <end position="170"/>
    </location>
</feature>
<dbReference type="Pfam" id="PF00593">
    <property type="entry name" value="TonB_dep_Rec_b-barrel"/>
    <property type="match status" value="1"/>
</dbReference>
<evidence type="ECO:0000256" key="5">
    <source>
        <dbReference type="ARBA" id="ARBA00023077"/>
    </source>
</evidence>
<keyword evidence="3 8" id="KW-1134">Transmembrane beta strand</keyword>
<keyword evidence="14" id="KW-1185">Reference proteome</keyword>
<dbReference type="Gene3D" id="2.170.130.10">
    <property type="entry name" value="TonB-dependent receptor, plug domain"/>
    <property type="match status" value="1"/>
</dbReference>
<dbReference type="EMBL" id="FNRM01000009">
    <property type="protein sequence ID" value="SEA93572.1"/>
    <property type="molecule type" value="Genomic_DNA"/>
</dbReference>
<dbReference type="SUPFAM" id="SSF56935">
    <property type="entry name" value="Porins"/>
    <property type="match status" value="1"/>
</dbReference>
<proteinExistence type="inferred from homology"/>
<keyword evidence="2 8" id="KW-0813">Transport</keyword>
<dbReference type="STRING" id="152573.SAMN04488051_10975"/>
<comment type="similarity">
    <text evidence="8 9">Belongs to the TonB-dependent receptor family.</text>
</comment>
<dbReference type="InterPro" id="IPR012910">
    <property type="entry name" value="Plug_dom"/>
</dbReference>
<evidence type="ECO:0000256" key="6">
    <source>
        <dbReference type="ARBA" id="ARBA00023136"/>
    </source>
</evidence>
<evidence type="ECO:0000256" key="1">
    <source>
        <dbReference type="ARBA" id="ARBA00004571"/>
    </source>
</evidence>
<evidence type="ECO:0000256" key="2">
    <source>
        <dbReference type="ARBA" id="ARBA00022448"/>
    </source>
</evidence>